<accession>A0A2P7BFG0</accession>
<dbReference type="AlphaFoldDB" id="A0A2P7BFG0"/>
<protein>
    <submittedName>
        <fullName evidence="1">Uncharacterized protein</fullName>
    </submittedName>
</protein>
<comment type="caution">
    <text evidence="1">The sequence shown here is derived from an EMBL/GenBank/DDBJ whole genome shotgun (WGS) entry which is preliminary data.</text>
</comment>
<gene>
    <name evidence="1" type="ORF">CU103_09065</name>
</gene>
<name>A0A2P7BFG0_9HYPH</name>
<keyword evidence="2" id="KW-1185">Reference proteome</keyword>
<organism evidence="1 2">
    <name type="scientific">Phyllobacterium sophorae</name>
    <dbReference type="NCBI Taxonomy" id="1520277"/>
    <lineage>
        <taxon>Bacteria</taxon>
        <taxon>Pseudomonadati</taxon>
        <taxon>Pseudomonadota</taxon>
        <taxon>Alphaproteobacteria</taxon>
        <taxon>Hyphomicrobiales</taxon>
        <taxon>Phyllobacteriaceae</taxon>
        <taxon>Phyllobacterium</taxon>
    </lineage>
</organism>
<reference evidence="2" key="1">
    <citation type="submission" date="2017-11" db="EMBL/GenBank/DDBJ databases">
        <authorList>
            <person name="Kuznetsova I."/>
            <person name="Sazanova A."/>
            <person name="Chirak E."/>
            <person name="Safronova V."/>
            <person name="Willems A."/>
        </authorList>
    </citation>
    <scope>NUCLEOTIDE SEQUENCE [LARGE SCALE GENOMIC DNA]</scope>
    <source>
        <strain evidence="2">CCBAU 03422</strain>
    </source>
</reference>
<proteinExistence type="predicted"/>
<evidence type="ECO:0000313" key="1">
    <source>
        <dbReference type="EMBL" id="PSH65162.1"/>
    </source>
</evidence>
<dbReference type="Proteomes" id="UP000241764">
    <property type="component" value="Unassembled WGS sequence"/>
</dbReference>
<sequence>MSVALVALHIDLNTARIVIRRPNGNDELTINANPDFIYWVRINGGILQGRNADGLAKVLGELGEIDRKRLRRIADEISAIDQLSFDDKEIEARFFDDPPVYAVRDIGETSPEDFIDLDQLANRLVAGWRS</sequence>
<dbReference type="EMBL" id="PGGM01000003">
    <property type="protein sequence ID" value="PSH65162.1"/>
    <property type="molecule type" value="Genomic_DNA"/>
</dbReference>
<evidence type="ECO:0000313" key="2">
    <source>
        <dbReference type="Proteomes" id="UP000241764"/>
    </source>
</evidence>